<protein>
    <submittedName>
        <fullName evidence="2">Uncharacterized protein</fullName>
    </submittedName>
</protein>
<sequence length="160" mass="18271">MVGVALVLWLNQYMFGSILRSPQAWRWGKFWVGASELVCSPTHGLLMFAPISLLAATKWPEFLERNDERERVLLIGFVSYFAVMASWEVWDGGYCYGPRLILPVVPLFLIPLVDFDWSFRTISSRLGWGLAVLSIAINGLGAIPYWRAWNQHPLVQWLGN</sequence>
<keyword evidence="1" id="KW-0472">Membrane</keyword>
<feature type="transmembrane region" description="Helical" evidence="1">
    <location>
        <begin position="126"/>
        <end position="146"/>
    </location>
</feature>
<dbReference type="Proteomes" id="UP000317243">
    <property type="component" value="Unassembled WGS sequence"/>
</dbReference>
<dbReference type="AlphaFoldDB" id="A0A5C5X856"/>
<comment type="caution">
    <text evidence="2">The sequence shown here is derived from an EMBL/GenBank/DDBJ whole genome shotgun (WGS) entry which is preliminary data.</text>
</comment>
<accession>A0A5C5X856</accession>
<evidence type="ECO:0000256" key="1">
    <source>
        <dbReference type="SAM" id="Phobius"/>
    </source>
</evidence>
<gene>
    <name evidence="2" type="ORF">KOR42_24530</name>
</gene>
<dbReference type="EMBL" id="SIHI01000001">
    <property type="protein sequence ID" value="TWT59064.1"/>
    <property type="molecule type" value="Genomic_DNA"/>
</dbReference>
<name>A0A5C5X856_9PLAN</name>
<evidence type="ECO:0000313" key="3">
    <source>
        <dbReference type="Proteomes" id="UP000317243"/>
    </source>
</evidence>
<keyword evidence="3" id="KW-1185">Reference proteome</keyword>
<keyword evidence="1" id="KW-0812">Transmembrane</keyword>
<organism evidence="2 3">
    <name type="scientific">Thalassoglobus neptunius</name>
    <dbReference type="NCBI Taxonomy" id="1938619"/>
    <lineage>
        <taxon>Bacteria</taxon>
        <taxon>Pseudomonadati</taxon>
        <taxon>Planctomycetota</taxon>
        <taxon>Planctomycetia</taxon>
        <taxon>Planctomycetales</taxon>
        <taxon>Planctomycetaceae</taxon>
        <taxon>Thalassoglobus</taxon>
    </lineage>
</organism>
<proteinExistence type="predicted"/>
<feature type="transmembrane region" description="Helical" evidence="1">
    <location>
        <begin position="96"/>
        <end position="114"/>
    </location>
</feature>
<keyword evidence="1" id="KW-1133">Transmembrane helix</keyword>
<evidence type="ECO:0000313" key="2">
    <source>
        <dbReference type="EMBL" id="TWT59064.1"/>
    </source>
</evidence>
<reference evidence="2 3" key="1">
    <citation type="submission" date="2019-02" db="EMBL/GenBank/DDBJ databases">
        <title>Deep-cultivation of Planctomycetes and their phenomic and genomic characterization uncovers novel biology.</title>
        <authorList>
            <person name="Wiegand S."/>
            <person name="Jogler M."/>
            <person name="Boedeker C."/>
            <person name="Pinto D."/>
            <person name="Vollmers J."/>
            <person name="Rivas-Marin E."/>
            <person name="Kohn T."/>
            <person name="Peeters S.H."/>
            <person name="Heuer A."/>
            <person name="Rast P."/>
            <person name="Oberbeckmann S."/>
            <person name="Bunk B."/>
            <person name="Jeske O."/>
            <person name="Meyerdierks A."/>
            <person name="Storesund J.E."/>
            <person name="Kallscheuer N."/>
            <person name="Luecker S."/>
            <person name="Lage O.M."/>
            <person name="Pohl T."/>
            <person name="Merkel B.J."/>
            <person name="Hornburger P."/>
            <person name="Mueller R.-W."/>
            <person name="Bruemmer F."/>
            <person name="Labrenz M."/>
            <person name="Spormann A.M."/>
            <person name="Op Den Camp H."/>
            <person name="Overmann J."/>
            <person name="Amann R."/>
            <person name="Jetten M.S.M."/>
            <person name="Mascher T."/>
            <person name="Medema M.H."/>
            <person name="Devos D.P."/>
            <person name="Kaster A.-K."/>
            <person name="Ovreas L."/>
            <person name="Rohde M."/>
            <person name="Galperin M.Y."/>
            <person name="Jogler C."/>
        </authorList>
    </citation>
    <scope>NUCLEOTIDE SEQUENCE [LARGE SCALE GENOMIC DNA]</scope>
    <source>
        <strain evidence="2 3">KOR42</strain>
    </source>
</reference>
<feature type="transmembrane region" description="Helical" evidence="1">
    <location>
        <begin position="72"/>
        <end position="90"/>
    </location>
</feature>